<organism evidence="2 3">
    <name type="scientific">Lysobacter korlensis</name>
    <dbReference type="NCBI Taxonomy" id="553636"/>
    <lineage>
        <taxon>Bacteria</taxon>
        <taxon>Pseudomonadati</taxon>
        <taxon>Pseudomonadota</taxon>
        <taxon>Gammaproteobacteria</taxon>
        <taxon>Lysobacterales</taxon>
        <taxon>Lysobacteraceae</taxon>
        <taxon>Lysobacter</taxon>
    </lineage>
</organism>
<reference evidence="2 3" key="1">
    <citation type="submission" date="2024-09" db="EMBL/GenBank/DDBJ databases">
        <authorList>
            <person name="Sun Q."/>
            <person name="Mori K."/>
        </authorList>
    </citation>
    <scope>NUCLEOTIDE SEQUENCE [LARGE SCALE GENOMIC DNA]</scope>
    <source>
        <strain evidence="2 3">KCTC 23076</strain>
    </source>
</reference>
<dbReference type="EMBL" id="JBHLTG010000004">
    <property type="protein sequence ID" value="MFC0679816.1"/>
    <property type="molecule type" value="Genomic_DNA"/>
</dbReference>
<evidence type="ECO:0000313" key="2">
    <source>
        <dbReference type="EMBL" id="MFC0679816.1"/>
    </source>
</evidence>
<comment type="caution">
    <text evidence="2">The sequence shown here is derived from an EMBL/GenBank/DDBJ whole genome shotgun (WGS) entry which is preliminary data.</text>
</comment>
<evidence type="ECO:0000313" key="3">
    <source>
        <dbReference type="Proteomes" id="UP001589896"/>
    </source>
</evidence>
<dbReference type="RefSeq" id="WP_386670924.1">
    <property type="nucleotide sequence ID" value="NZ_JBHLTG010000004.1"/>
</dbReference>
<accession>A0ABV6RSP6</accession>
<keyword evidence="3" id="KW-1185">Reference proteome</keyword>
<proteinExistence type="predicted"/>
<protein>
    <submittedName>
        <fullName evidence="2">DUF3883 domain-containing protein</fullName>
    </submittedName>
</protein>
<gene>
    <name evidence="2" type="ORF">ACFFGH_18405</name>
</gene>
<evidence type="ECO:0000259" key="1">
    <source>
        <dbReference type="Pfam" id="PF13020"/>
    </source>
</evidence>
<dbReference type="Proteomes" id="UP001589896">
    <property type="component" value="Unassembled WGS sequence"/>
</dbReference>
<feature type="domain" description="Protein NO VEIN C-terminal" evidence="1">
    <location>
        <begin position="164"/>
        <end position="260"/>
    </location>
</feature>
<sequence length="283" mass="31631">MAEGQNWSREEVEACVADYLRMLTMELNGQRYSKTEHARALLERLDGRSRPSVDFKHCNISAVTVALGYPYIDGYKPRGNFQTLLLDVVESHLQANTALQEAVQAPVLRPAVTATPGDTGSIWVPPPHPRKGSEEPAAYAPRFSAARRDYLAQESRNRSLGRAGELFVAELETRRLHASGKNQLADRVEHVAATQGDGLGYDVLSFDDDGRERLIEVKTTAFGELTPFYVSRNELARSEADADHFHLYRLFDFRDRPRLFDLPGSISVRCQLAPVSYLARLAG</sequence>
<dbReference type="InterPro" id="IPR024975">
    <property type="entry name" value="NOV_C"/>
</dbReference>
<name>A0ABV6RSP6_9GAMM</name>
<dbReference type="Pfam" id="PF13020">
    <property type="entry name" value="NOV_C"/>
    <property type="match status" value="1"/>
</dbReference>